<evidence type="ECO:0000256" key="13">
    <source>
        <dbReference type="ARBA" id="ARBA00022989"/>
    </source>
</evidence>
<feature type="region of interest" description="Disordered" evidence="19">
    <location>
        <begin position="1"/>
        <end position="21"/>
    </location>
</feature>
<organism evidence="22 23">
    <name type="scientific">Streptomyces tuirus</name>
    <dbReference type="NCBI Taxonomy" id="68278"/>
    <lineage>
        <taxon>Bacteria</taxon>
        <taxon>Bacillati</taxon>
        <taxon>Actinomycetota</taxon>
        <taxon>Actinomycetes</taxon>
        <taxon>Kitasatosporales</taxon>
        <taxon>Streptomycetaceae</taxon>
        <taxon>Streptomyces</taxon>
    </lineage>
</organism>
<keyword evidence="11" id="KW-0460">Magnesium</keyword>
<dbReference type="PANTHER" id="PTHR42861">
    <property type="entry name" value="CALCIUM-TRANSPORTING ATPASE"/>
    <property type="match status" value="1"/>
</dbReference>
<dbReference type="InterPro" id="IPR023299">
    <property type="entry name" value="ATPase_P-typ_cyto_dom_N"/>
</dbReference>
<feature type="compositionally biased region" description="Basic and acidic residues" evidence="19">
    <location>
        <begin position="1"/>
        <end position="12"/>
    </location>
</feature>
<dbReference type="InterPro" id="IPR023214">
    <property type="entry name" value="HAD_sf"/>
</dbReference>
<dbReference type="Pfam" id="PF00702">
    <property type="entry name" value="Hydrolase"/>
    <property type="match status" value="1"/>
</dbReference>
<keyword evidence="8" id="KW-0547">Nucleotide-binding</keyword>
<dbReference type="SUPFAM" id="SSF56784">
    <property type="entry name" value="HAD-like"/>
    <property type="match status" value="1"/>
</dbReference>
<dbReference type="Gene3D" id="3.40.1110.10">
    <property type="entry name" value="Calcium-transporting ATPase, cytoplasmic domain N"/>
    <property type="match status" value="1"/>
</dbReference>
<dbReference type="AlphaFoldDB" id="A0A941J4E7"/>
<dbReference type="GO" id="GO:0005388">
    <property type="term" value="F:P-type calcium transporter activity"/>
    <property type="evidence" value="ECO:0007669"/>
    <property type="project" value="UniProtKB-EC"/>
</dbReference>
<name>A0A941J4E7_9ACTN</name>
<keyword evidence="15 20" id="KW-0472">Membrane</keyword>
<evidence type="ECO:0000256" key="7">
    <source>
        <dbReference type="ARBA" id="ARBA00022723"/>
    </source>
</evidence>
<keyword evidence="13 20" id="KW-1133">Transmembrane helix</keyword>
<keyword evidence="12" id="KW-1278">Translocase</keyword>
<dbReference type="InterPro" id="IPR036412">
    <property type="entry name" value="HAD-like_sf"/>
</dbReference>
<dbReference type="SUPFAM" id="SSF81653">
    <property type="entry name" value="Calcium ATPase, transduction domain A"/>
    <property type="match status" value="1"/>
</dbReference>
<evidence type="ECO:0000256" key="19">
    <source>
        <dbReference type="SAM" id="MobiDB-lite"/>
    </source>
</evidence>
<feature type="transmembrane region" description="Helical" evidence="20">
    <location>
        <begin position="768"/>
        <end position="788"/>
    </location>
</feature>
<dbReference type="FunFam" id="2.70.150.10:FF:000075">
    <property type="entry name" value="Metal cation transporter P-type ATPase"/>
    <property type="match status" value="1"/>
</dbReference>
<reference evidence="22 23" key="1">
    <citation type="submission" date="2021-04" db="EMBL/GenBank/DDBJ databases">
        <title>Characterization of the biosynthetic gene cluster of new lipopeptides with antitumor activity in the genome of the marine Streptomyces PHM034.</title>
        <authorList>
            <person name="Ceniceros A."/>
            <person name="Canedo L."/>
            <person name="Mendez C."/>
            <person name="Olano C."/>
            <person name="Schleissner C."/>
            <person name="Cuevas C."/>
            <person name="De La Calle F."/>
            <person name="Salas J.A."/>
        </authorList>
    </citation>
    <scope>NUCLEOTIDE SEQUENCE [LARGE SCALE GENOMIC DNA]</scope>
    <source>
        <strain evidence="22 23">PHM034</strain>
    </source>
</reference>
<dbReference type="InterPro" id="IPR001757">
    <property type="entry name" value="P_typ_ATPase"/>
</dbReference>
<dbReference type="Gene3D" id="3.40.50.1000">
    <property type="entry name" value="HAD superfamily/HAD-like"/>
    <property type="match status" value="1"/>
</dbReference>
<dbReference type="SFLD" id="SFLDF00027">
    <property type="entry name" value="p-type_atpase"/>
    <property type="match status" value="1"/>
</dbReference>
<evidence type="ECO:0000256" key="4">
    <source>
        <dbReference type="ARBA" id="ARBA00022475"/>
    </source>
</evidence>
<keyword evidence="6 20" id="KW-0812">Transmembrane</keyword>
<evidence type="ECO:0000313" key="23">
    <source>
        <dbReference type="Proteomes" id="UP000682308"/>
    </source>
</evidence>
<dbReference type="GO" id="GO:0046872">
    <property type="term" value="F:metal ion binding"/>
    <property type="evidence" value="ECO:0007669"/>
    <property type="project" value="UniProtKB-KW"/>
</dbReference>
<comment type="similarity">
    <text evidence="16">Belongs to the cation transport ATPase (P-type) (TC 3.A.3) family.</text>
</comment>
<feature type="transmembrane region" description="Helical" evidence="20">
    <location>
        <begin position="232"/>
        <end position="251"/>
    </location>
</feature>
<dbReference type="InterPro" id="IPR059000">
    <property type="entry name" value="ATPase_P-type_domA"/>
</dbReference>
<sequence>MTHLDAGARLDSARPATVTSRETGLTRVQVAERVERGQVNDVPVRSSRSTVDIVRANVFTRFNAIIGVLWLIMLVVAPIQDSLFGFVILANTGIGIVQEWRAKKTLDSLALIGEVRPTVRRDGASGQVSTSEIVLDDLIEIGPGDKVVVDGVCVEADGLEIDESLLTGEADPVVKRPGDQVMSGSFVVAGGGAFQATKVGREAYAAQLAEEASRFTLVHSELRSGISTILKYVTWMMVPTAIGLIISQLFVKDNAFKDSVARTVGGIVPMVPEGLVLLTSVAFAIGVIRLGRKQCLVQELPAIEGLARVDTVCLDKTGTLTEGGMDVTELRPLQGTDETYVRRVLGALGESDPRPNASLKAIIDTFPAVDGWRCTQALPFSSARKYSGAAFSEGDGQSSTWLLGAPDVLLPDDDPALTETERLNEQGLRVLLLARVDRDLDDPEVTTGAKPTALVVLEQRLRPDAADTLRYFADQNVGAKVISGDNAVSVGAVAAKLGLAGTTVDARRLPAEQDGMARALDDGTVFGRVTPQQKRNMVGALQSRGHTVAMTGDGVNDVLALKDADIGVAMGSGSEATRAVAQIVLLNNSFATLPSVVAEGRRVIGNITRVATLFLVKTVYSVLLAILVVCSQVEYPFLPRHLTLLSTLTIGVPAFFLALAPNKERAQPNFVRRVMRYAIPGGVVAAVATFVTYLIAREHYTGAGALDAETSVATLTLFLISMWVLAIIARPYTWWRVALVATMAAAFLLVLVVPWLQHFFALKLVGVTMPWIGVGVAVVAAATLELVWRWVDRRVPA</sequence>
<evidence type="ECO:0000256" key="11">
    <source>
        <dbReference type="ARBA" id="ARBA00022842"/>
    </source>
</evidence>
<dbReference type="InterPro" id="IPR023298">
    <property type="entry name" value="ATPase_P-typ_TM_dom_sf"/>
</dbReference>
<evidence type="ECO:0000256" key="8">
    <source>
        <dbReference type="ARBA" id="ARBA00022741"/>
    </source>
</evidence>
<comment type="caution">
    <text evidence="22">The sequence shown here is derived from an EMBL/GenBank/DDBJ whole genome shotgun (WGS) entry which is preliminary data.</text>
</comment>
<dbReference type="Pfam" id="PF00122">
    <property type="entry name" value="E1-E2_ATPase"/>
    <property type="match status" value="1"/>
</dbReference>
<feature type="domain" description="P-type ATPase A" evidence="21">
    <location>
        <begin position="118"/>
        <end position="211"/>
    </location>
</feature>
<keyword evidence="3" id="KW-0813">Transport</keyword>
<dbReference type="InterPro" id="IPR044492">
    <property type="entry name" value="P_typ_ATPase_HD_dom"/>
</dbReference>
<feature type="transmembrane region" description="Helical" evidence="20">
    <location>
        <begin position="83"/>
        <end position="100"/>
    </location>
</feature>
<dbReference type="GO" id="GO:0005886">
    <property type="term" value="C:plasma membrane"/>
    <property type="evidence" value="ECO:0007669"/>
    <property type="project" value="UniProtKB-SubCell"/>
</dbReference>
<evidence type="ECO:0000256" key="16">
    <source>
        <dbReference type="ARBA" id="ARBA00038148"/>
    </source>
</evidence>
<feature type="transmembrane region" description="Helical" evidence="20">
    <location>
        <begin position="58"/>
        <end position="77"/>
    </location>
</feature>
<dbReference type="NCBIfam" id="TIGR01494">
    <property type="entry name" value="ATPase_P-type"/>
    <property type="match status" value="2"/>
</dbReference>
<gene>
    <name evidence="22" type="ORF">KEF29_30640</name>
</gene>
<dbReference type="SFLD" id="SFLDG00002">
    <property type="entry name" value="C1.7:_P-type_atpase_like"/>
    <property type="match status" value="1"/>
</dbReference>
<evidence type="ECO:0000256" key="9">
    <source>
        <dbReference type="ARBA" id="ARBA00022837"/>
    </source>
</evidence>
<keyword evidence="10" id="KW-0067">ATP-binding</keyword>
<feature type="transmembrane region" description="Helical" evidence="20">
    <location>
        <begin position="735"/>
        <end position="756"/>
    </location>
</feature>
<dbReference type="SUPFAM" id="SSF81660">
    <property type="entry name" value="Metal cation-transporting ATPase, ATP-binding domain N"/>
    <property type="match status" value="1"/>
</dbReference>
<dbReference type="Proteomes" id="UP000682308">
    <property type="component" value="Unassembled WGS sequence"/>
</dbReference>
<dbReference type="PRINTS" id="PR00120">
    <property type="entry name" value="HATPASE"/>
</dbReference>
<evidence type="ECO:0000256" key="1">
    <source>
        <dbReference type="ARBA" id="ARBA00004651"/>
    </source>
</evidence>
<evidence type="ECO:0000256" key="5">
    <source>
        <dbReference type="ARBA" id="ARBA00022568"/>
    </source>
</evidence>
<keyword evidence="9" id="KW-0106">Calcium</keyword>
<dbReference type="InterPro" id="IPR008250">
    <property type="entry name" value="ATPase_P-typ_transduc_dom_A_sf"/>
</dbReference>
<dbReference type="SFLD" id="SFLDS00003">
    <property type="entry name" value="Haloacid_Dehalogenase"/>
    <property type="match status" value="1"/>
</dbReference>
<dbReference type="InterPro" id="IPR018303">
    <property type="entry name" value="ATPase_P-typ_P_site"/>
</dbReference>
<evidence type="ECO:0000256" key="2">
    <source>
        <dbReference type="ARBA" id="ARBA00012790"/>
    </source>
</evidence>
<feature type="transmembrane region" description="Helical" evidence="20">
    <location>
        <begin position="708"/>
        <end position="728"/>
    </location>
</feature>
<comment type="subcellular location">
    <subcellularLocation>
        <location evidence="1">Cell membrane</location>
        <topology evidence="1">Multi-pass membrane protein</topology>
    </subcellularLocation>
</comment>
<accession>A0A941J4E7</accession>
<evidence type="ECO:0000256" key="3">
    <source>
        <dbReference type="ARBA" id="ARBA00022448"/>
    </source>
</evidence>
<dbReference type="PRINTS" id="PR00119">
    <property type="entry name" value="CATATPASE"/>
</dbReference>
<proteinExistence type="inferred from homology"/>
<dbReference type="Gene3D" id="1.20.1110.10">
    <property type="entry name" value="Calcium-transporting ATPase, transmembrane domain"/>
    <property type="match status" value="1"/>
</dbReference>
<dbReference type="EC" id="7.2.2.10" evidence="2"/>
<dbReference type="GO" id="GO:0016887">
    <property type="term" value="F:ATP hydrolysis activity"/>
    <property type="evidence" value="ECO:0007669"/>
    <property type="project" value="InterPro"/>
</dbReference>
<keyword evidence="7" id="KW-0479">Metal-binding</keyword>
<feature type="transmembrane region" description="Helical" evidence="20">
    <location>
        <begin position="641"/>
        <end position="662"/>
    </location>
</feature>
<keyword evidence="14" id="KW-0406">Ion transport</keyword>
<evidence type="ECO:0000256" key="10">
    <source>
        <dbReference type="ARBA" id="ARBA00022840"/>
    </source>
</evidence>
<keyword evidence="23" id="KW-1185">Reference proteome</keyword>
<dbReference type="SUPFAM" id="SSF81665">
    <property type="entry name" value="Calcium ATPase, transmembrane domain M"/>
    <property type="match status" value="1"/>
</dbReference>
<protein>
    <recommendedName>
        <fullName evidence="18">Calcium-transporting ATPase CtpE</fullName>
        <ecNumber evidence="2">7.2.2.10</ecNumber>
    </recommendedName>
</protein>
<feature type="transmembrane region" description="Helical" evidence="20">
    <location>
        <begin position="610"/>
        <end position="629"/>
    </location>
</feature>
<feature type="transmembrane region" description="Helical" evidence="20">
    <location>
        <begin position="674"/>
        <end position="696"/>
    </location>
</feature>
<dbReference type="GO" id="GO:0005524">
    <property type="term" value="F:ATP binding"/>
    <property type="evidence" value="ECO:0007669"/>
    <property type="project" value="UniProtKB-KW"/>
</dbReference>
<feature type="transmembrane region" description="Helical" evidence="20">
    <location>
        <begin position="271"/>
        <end position="290"/>
    </location>
</feature>
<evidence type="ECO:0000256" key="12">
    <source>
        <dbReference type="ARBA" id="ARBA00022967"/>
    </source>
</evidence>
<comment type="catalytic activity">
    <reaction evidence="17">
        <text>Ca(2+)(in) + ATP + H2O = Ca(2+)(out) + ADP + phosphate + H(+)</text>
        <dbReference type="Rhea" id="RHEA:18105"/>
        <dbReference type="ChEBI" id="CHEBI:15377"/>
        <dbReference type="ChEBI" id="CHEBI:15378"/>
        <dbReference type="ChEBI" id="CHEBI:29108"/>
        <dbReference type="ChEBI" id="CHEBI:30616"/>
        <dbReference type="ChEBI" id="CHEBI:43474"/>
        <dbReference type="ChEBI" id="CHEBI:456216"/>
        <dbReference type="EC" id="7.2.2.10"/>
    </reaction>
</comment>
<evidence type="ECO:0000256" key="17">
    <source>
        <dbReference type="ARBA" id="ARBA00048694"/>
    </source>
</evidence>
<evidence type="ECO:0000256" key="18">
    <source>
        <dbReference type="ARBA" id="ARBA00074137"/>
    </source>
</evidence>
<evidence type="ECO:0000313" key="22">
    <source>
        <dbReference type="EMBL" id="MBR8642285.1"/>
    </source>
</evidence>
<evidence type="ECO:0000256" key="14">
    <source>
        <dbReference type="ARBA" id="ARBA00023065"/>
    </source>
</evidence>
<dbReference type="PROSITE" id="PS00154">
    <property type="entry name" value="ATPASE_E1_E2"/>
    <property type="match status" value="1"/>
</dbReference>
<evidence type="ECO:0000259" key="21">
    <source>
        <dbReference type="Pfam" id="PF00122"/>
    </source>
</evidence>
<keyword evidence="5" id="KW-0109">Calcium transport</keyword>
<evidence type="ECO:0000256" key="20">
    <source>
        <dbReference type="SAM" id="Phobius"/>
    </source>
</evidence>
<dbReference type="Gene3D" id="2.70.150.10">
    <property type="entry name" value="Calcium-transporting ATPase, cytoplasmic transduction domain A"/>
    <property type="match status" value="1"/>
</dbReference>
<dbReference type="EMBL" id="JAGTPG010000002">
    <property type="protein sequence ID" value="MBR8642285.1"/>
    <property type="molecule type" value="Genomic_DNA"/>
</dbReference>
<keyword evidence="4" id="KW-1003">Cell membrane</keyword>
<evidence type="ECO:0000256" key="6">
    <source>
        <dbReference type="ARBA" id="ARBA00022692"/>
    </source>
</evidence>
<evidence type="ECO:0000256" key="15">
    <source>
        <dbReference type="ARBA" id="ARBA00023136"/>
    </source>
</evidence>